<sequence length="1424" mass="161018">MDKSQKEKLTLASRSSKQQADYRPFNQLWINSCYQQTLLPNAPWHKLEEEICHNLAQKVEKQFHQPQRKEMLLEVLGKHFVEKYLSHVQRNPEMLEPIHISAKEKNRLKTDAQNWLNSQMYKAVKETGHGYLLTGIGPGEPPPTGYYAEFLQETFNIFTTGLDRELYLQEKRLLKAKESEVVTRKADNSDIYKVPAPSRLKQIGATDSGAAKVSVPTTAQIRTKVHTLEGDPPPLWGPQSDTIGAAVVSLLQRDPRRFEVVASHLHGRQLPGTLRAYMWADILFKAERKKMKEVFVEKIVRERFAVAVTRGLTELRIKKPTQSPINGLIQNAVVETYSKTTSMVPYKHMDHLKEAIRALNVLYVYDRSYEPYLVYWLFPLQLAFRNKEAMLDDKGEHVLELAMYLDMLNCNCFPTWPHVFAMAEQVMMRLQSDDPQLYDHLKRIAPINALVNAKEFLVQLLHQEREKAEALLQLTSTNTPRAPSSSTQFLADPTIFLRRWIGEGFVSVLDTPGVMYIWDQLFMQNWSQSAIINVCLSLMELLRHKFMEAYDYITMKEVFLMEPCKLYTVDFQMAWIHVENGKDLMDINSQFNRQRPISVSSALSEPITDRESPDSGVLKPCGIKNMRTSLTIPSSSVLKESWLSDLQPQDLRLNVAVYFGSVKLHSRFSHSLSVVTSKSKDTYGSLLLDLEFPEERYIYDMLDLSQYDVERELGAYPYVIMKLERLNHKSGRKSGPVTLGWCRIPLHRQASHRDNQGYSLLDGDVTVALHPGDIPDSLISTQPQTPSSEDRVEGNLLGYNCTFSAYVFDPNNEPTSRKVKPFKPQPELPPPVPPLDTRPTKPAAAPKKEPTPPPPVPAQAAPKPTPRQEQVEDPWVPTKPIAAKSDPKPTTNRDPFVLYIDSVRYLPDSATIVKVTGRILRAGNITNLQDIQAVPNLESPSRSPTFNFRMVINQGGQVADPELLVFLRVATYDLETKKMVMVGSALVRVFNPGKKKGEGLLHVGGHQLRLHSGMPNTKGLSQMNSTDLDTNPVVPGCSLLIRLLPYSEDPVPAPSYSSGYYKSESSKPTVSENRLFATYETEHKINPRSEKDMILRLQQFENVTNSGGSDIQLTNWLLEKLDIKKQGVTELAGDLVLNRCIRYRVKVGLKVEIKSAYGLPDGHYIQCFARIIPGRQAKYMTPSEEGFGKEEKFITTKLVPTSHITAPIWEDGAKELHPFYDGNTCLIVQLLKFKVLYKAQADHKTAGTVHKADGTPLEITDRELIGWAAVPLFDCNAVMSGTHIAPVLTKTLNDQLLEDLSNLSVVPALSKTVWNNSTKIPGASIQVNVWDSHFNFSELPEPQVHRPLLDVVGSSEQYLQTVKAPANSPTLQEYVLNMLEEKIKKQGVQGATFKKELSFFNETMAKKYYELMLDYCLQNGLAPL</sequence>
<reference evidence="3" key="1">
    <citation type="submission" date="2025-08" db="UniProtKB">
        <authorList>
            <consortium name="RefSeq"/>
        </authorList>
    </citation>
    <scope>IDENTIFICATION</scope>
</reference>
<dbReference type="InterPro" id="IPR035969">
    <property type="entry name" value="Rab-GAP_TBC_sf"/>
</dbReference>
<dbReference type="Proteomes" id="UP001165740">
    <property type="component" value="Chromosome 12"/>
</dbReference>
<feature type="region of interest" description="Disordered" evidence="1">
    <location>
        <begin position="812"/>
        <end position="891"/>
    </location>
</feature>
<keyword evidence="2" id="KW-1185">Reference proteome</keyword>
<feature type="compositionally biased region" description="Pro residues" evidence="1">
    <location>
        <begin position="823"/>
        <end position="836"/>
    </location>
</feature>
<accession>A0A9W2YER2</accession>
<protein>
    <submittedName>
        <fullName evidence="3">Uncharacterized protein LOC106068297</fullName>
    </submittedName>
</protein>
<dbReference type="RefSeq" id="XP_055861205.1">
    <property type="nucleotide sequence ID" value="XM_056005230.1"/>
</dbReference>
<dbReference type="SUPFAM" id="SSF47923">
    <property type="entry name" value="Ypt/Rab-GAP domain of gyp1p"/>
    <property type="match status" value="1"/>
</dbReference>
<gene>
    <name evidence="3" type="primary">LOC106068297</name>
</gene>
<proteinExistence type="predicted"/>
<dbReference type="GeneID" id="106068297"/>
<feature type="region of interest" description="Disordered" evidence="1">
    <location>
        <begin position="772"/>
        <end position="794"/>
    </location>
</feature>
<feature type="compositionally biased region" description="Polar residues" evidence="1">
    <location>
        <begin position="778"/>
        <end position="787"/>
    </location>
</feature>
<organism evidence="2 3">
    <name type="scientific">Biomphalaria glabrata</name>
    <name type="common">Bloodfluke planorb</name>
    <name type="synonym">Freshwater snail</name>
    <dbReference type="NCBI Taxonomy" id="6526"/>
    <lineage>
        <taxon>Eukaryota</taxon>
        <taxon>Metazoa</taxon>
        <taxon>Spiralia</taxon>
        <taxon>Lophotrochozoa</taxon>
        <taxon>Mollusca</taxon>
        <taxon>Gastropoda</taxon>
        <taxon>Heterobranchia</taxon>
        <taxon>Euthyneura</taxon>
        <taxon>Panpulmonata</taxon>
        <taxon>Hygrophila</taxon>
        <taxon>Lymnaeoidea</taxon>
        <taxon>Planorbidae</taxon>
        <taxon>Biomphalaria</taxon>
    </lineage>
</organism>
<dbReference type="OMA" id="APWHKLE"/>
<evidence type="ECO:0000313" key="3">
    <source>
        <dbReference type="RefSeq" id="XP_055861205.1"/>
    </source>
</evidence>
<evidence type="ECO:0000256" key="1">
    <source>
        <dbReference type="SAM" id="MobiDB-lite"/>
    </source>
</evidence>
<name>A0A9W2YER2_BIOGL</name>
<evidence type="ECO:0000313" key="2">
    <source>
        <dbReference type="Proteomes" id="UP001165740"/>
    </source>
</evidence>
<dbReference type="OrthoDB" id="70142at2759"/>
<dbReference type="Gene3D" id="1.10.472.80">
    <property type="entry name" value="Ypt/Rab-GAP domain of gyp1p, domain 3"/>
    <property type="match status" value="1"/>
</dbReference>